<feature type="compositionally biased region" description="Basic and acidic residues" evidence="8">
    <location>
        <begin position="160"/>
        <end position="191"/>
    </location>
</feature>
<dbReference type="SUPFAM" id="SSF57903">
    <property type="entry name" value="FYVE/PHD zinc finger"/>
    <property type="match status" value="1"/>
</dbReference>
<dbReference type="GO" id="GO:0098982">
    <property type="term" value="C:GABA-ergic synapse"/>
    <property type="evidence" value="ECO:0007669"/>
    <property type="project" value="TreeGrafter"/>
</dbReference>
<dbReference type="AlphaFoldDB" id="A0A8C9XY21"/>
<accession>A0A8C9XY21</accession>
<comment type="subcellular location">
    <subcellularLocation>
        <location evidence="7">Presynaptic active zone</location>
    </subcellularLocation>
</comment>
<evidence type="ECO:0000256" key="6">
    <source>
        <dbReference type="ARBA" id="ARBA00023273"/>
    </source>
</evidence>
<dbReference type="GO" id="GO:0035418">
    <property type="term" value="P:protein localization to synapse"/>
    <property type="evidence" value="ECO:0007669"/>
    <property type="project" value="TreeGrafter"/>
</dbReference>
<evidence type="ECO:0000313" key="10">
    <source>
        <dbReference type="Ensembl" id="ENSSLUP00000015878.1"/>
    </source>
</evidence>
<feature type="region of interest" description="Disordered" evidence="8">
    <location>
        <begin position="125"/>
        <end position="200"/>
    </location>
</feature>
<evidence type="ECO:0000256" key="1">
    <source>
        <dbReference type="ARBA" id="ARBA00022723"/>
    </source>
</evidence>
<dbReference type="GO" id="GO:0030424">
    <property type="term" value="C:axon"/>
    <property type="evidence" value="ECO:0007669"/>
    <property type="project" value="TreeGrafter"/>
</dbReference>
<dbReference type="Ensembl" id="ENSSLUT00000016395.1">
    <property type="protein sequence ID" value="ENSSLUP00000015878.1"/>
    <property type="gene ID" value="ENSSLUG00000007475.1"/>
</dbReference>
<dbReference type="Proteomes" id="UP000694568">
    <property type="component" value="Unplaced"/>
</dbReference>
<organism evidence="10 11">
    <name type="scientific">Sander lucioperca</name>
    <name type="common">Pike-perch</name>
    <name type="synonym">Perca lucioperca</name>
    <dbReference type="NCBI Taxonomy" id="283035"/>
    <lineage>
        <taxon>Eukaryota</taxon>
        <taxon>Metazoa</taxon>
        <taxon>Chordata</taxon>
        <taxon>Craniata</taxon>
        <taxon>Vertebrata</taxon>
        <taxon>Euteleostomi</taxon>
        <taxon>Actinopterygii</taxon>
        <taxon>Neopterygii</taxon>
        <taxon>Teleostei</taxon>
        <taxon>Neoteleostei</taxon>
        <taxon>Acanthomorphata</taxon>
        <taxon>Eupercaria</taxon>
        <taxon>Perciformes</taxon>
        <taxon>Percoidei</taxon>
        <taxon>Percidae</taxon>
        <taxon>Luciopercinae</taxon>
        <taxon>Sander</taxon>
    </lineage>
</organism>
<reference evidence="10" key="1">
    <citation type="submission" date="2025-08" db="UniProtKB">
        <authorList>
            <consortium name="Ensembl"/>
        </authorList>
    </citation>
    <scope>IDENTIFICATION</scope>
</reference>
<evidence type="ECO:0000256" key="3">
    <source>
        <dbReference type="ARBA" id="ARBA00022771"/>
    </source>
</evidence>
<reference evidence="10" key="2">
    <citation type="submission" date="2025-09" db="UniProtKB">
        <authorList>
            <consortium name="Ensembl"/>
        </authorList>
    </citation>
    <scope>IDENTIFICATION</scope>
</reference>
<name>A0A8C9XY21_SANLU</name>
<evidence type="ECO:0000259" key="9">
    <source>
        <dbReference type="Pfam" id="PF05715"/>
    </source>
</evidence>
<dbReference type="GO" id="GO:0098882">
    <property type="term" value="F:structural constituent of presynaptic active zone"/>
    <property type="evidence" value="ECO:0007669"/>
    <property type="project" value="TreeGrafter"/>
</dbReference>
<evidence type="ECO:0000256" key="5">
    <source>
        <dbReference type="ARBA" id="ARBA00023018"/>
    </source>
</evidence>
<dbReference type="GO" id="GO:0048788">
    <property type="term" value="C:cytoskeleton of presynaptic active zone"/>
    <property type="evidence" value="ECO:0007669"/>
    <property type="project" value="TreeGrafter"/>
</dbReference>
<feature type="compositionally biased region" description="Basic and acidic residues" evidence="8">
    <location>
        <begin position="302"/>
        <end position="328"/>
    </location>
</feature>
<keyword evidence="4" id="KW-0862">Zinc</keyword>
<sequence length="386" mass="40674">MQRALGPPDAGTSTAMSAPPSGPEAVKPPPQQPPNAGISTAMSAPPTDPEAGKTPPRQLPKAGTSPAQSEPPAAQPAKQASGGFFGFGSPKAQPTAAKPAESVTGKMFGFGSSFLSSASTLITSAVQDEPKTTPPTPRKMSTTAHVSPRATPPASPKTLPAKDTKPPAVQKTEEKKTEKPQQEQAKVDKALSEPPKAPTDIQGASKAVLSICPLCKVDLNIGSKDPPNYNTCTECKTTACNQCGFNTMPVVVKEWLCLNCQMQRALGASEPTKGPVVKPLPSPSKVFTTLGAEQKDVPTLVQKEKSTESTVVKKEATQATPQKKETPKTDAPVPTAVQRTETRRGSVFGFDLPSQFPTQTVPFYQLSCLIFVLLNHDKDSSFSMYV</sequence>
<dbReference type="GO" id="GO:0098978">
    <property type="term" value="C:glutamatergic synapse"/>
    <property type="evidence" value="ECO:0007669"/>
    <property type="project" value="TreeGrafter"/>
</dbReference>
<dbReference type="GO" id="GO:0008270">
    <property type="term" value="F:zinc ion binding"/>
    <property type="evidence" value="ECO:0007669"/>
    <property type="project" value="UniProtKB-KW"/>
</dbReference>
<evidence type="ECO:0000256" key="4">
    <source>
        <dbReference type="ARBA" id="ARBA00022833"/>
    </source>
</evidence>
<protein>
    <recommendedName>
        <fullName evidence="9">Zinc finger piccolo-type domain-containing protein</fullName>
    </recommendedName>
</protein>
<dbReference type="Gene3D" id="3.30.40.10">
    <property type="entry name" value="Zinc/RING finger domain, C3HC4 (zinc finger)"/>
    <property type="match status" value="1"/>
</dbReference>
<dbReference type="InterPro" id="IPR011011">
    <property type="entry name" value="Znf_FYVE_PHD"/>
</dbReference>
<dbReference type="GeneTree" id="ENSGT00620000087961"/>
<feature type="region of interest" description="Disordered" evidence="8">
    <location>
        <begin position="301"/>
        <end position="340"/>
    </location>
</feature>
<evidence type="ECO:0000256" key="8">
    <source>
        <dbReference type="SAM" id="MobiDB-lite"/>
    </source>
</evidence>
<keyword evidence="2" id="KW-0677">Repeat</keyword>
<feature type="compositionally biased region" description="Low complexity" evidence="8">
    <location>
        <begin position="65"/>
        <end position="81"/>
    </location>
</feature>
<dbReference type="GO" id="GO:1904071">
    <property type="term" value="P:presynaptic active zone assembly"/>
    <property type="evidence" value="ECO:0007669"/>
    <property type="project" value="TreeGrafter"/>
</dbReference>
<feature type="region of interest" description="Disordered" evidence="8">
    <location>
        <begin position="1"/>
        <end position="111"/>
    </location>
</feature>
<dbReference type="PANTHER" id="PTHR14113:SF6">
    <property type="entry name" value="PROTEIN PICCOLO"/>
    <property type="match status" value="1"/>
</dbReference>
<dbReference type="PANTHER" id="PTHR14113">
    <property type="entry name" value="PICCOLO/BASSOON"/>
    <property type="match status" value="1"/>
</dbReference>
<feature type="compositionally biased region" description="Pro residues" evidence="8">
    <location>
        <begin position="20"/>
        <end position="33"/>
    </location>
</feature>
<dbReference type="Pfam" id="PF05715">
    <property type="entry name" value="zf-piccolo"/>
    <property type="match status" value="1"/>
</dbReference>
<dbReference type="InterPro" id="IPR008899">
    <property type="entry name" value="Znf_piccolo"/>
</dbReference>
<keyword evidence="11" id="KW-1185">Reference proteome</keyword>
<evidence type="ECO:0000313" key="11">
    <source>
        <dbReference type="Proteomes" id="UP000694568"/>
    </source>
</evidence>
<dbReference type="InterPro" id="IPR052098">
    <property type="entry name" value="Presynaptic_Scaffold_Bsn/Pclo"/>
</dbReference>
<keyword evidence="6" id="KW-0966">Cell projection</keyword>
<dbReference type="InterPro" id="IPR013083">
    <property type="entry name" value="Znf_RING/FYVE/PHD"/>
</dbReference>
<keyword evidence="1" id="KW-0479">Metal-binding</keyword>
<evidence type="ECO:0000256" key="7">
    <source>
        <dbReference type="ARBA" id="ARBA00034101"/>
    </source>
</evidence>
<keyword evidence="3" id="KW-0863">Zinc-finger</keyword>
<evidence type="ECO:0000256" key="2">
    <source>
        <dbReference type="ARBA" id="ARBA00022737"/>
    </source>
</evidence>
<proteinExistence type="predicted"/>
<keyword evidence="5" id="KW-0770">Synapse</keyword>
<feature type="domain" description="Zinc finger piccolo-type" evidence="9">
    <location>
        <begin position="211"/>
        <end position="266"/>
    </location>
</feature>